<reference evidence="1" key="1">
    <citation type="submission" date="2018-02" db="EMBL/GenBank/DDBJ databases">
        <title>Rhizophora mucronata_Transcriptome.</title>
        <authorList>
            <person name="Meera S.P."/>
            <person name="Sreeshan A."/>
            <person name="Augustine A."/>
        </authorList>
    </citation>
    <scope>NUCLEOTIDE SEQUENCE</scope>
    <source>
        <tissue evidence="1">Leaf</tissue>
    </source>
</reference>
<organism evidence="1">
    <name type="scientific">Rhizophora mucronata</name>
    <name type="common">Asiatic mangrove</name>
    <dbReference type="NCBI Taxonomy" id="61149"/>
    <lineage>
        <taxon>Eukaryota</taxon>
        <taxon>Viridiplantae</taxon>
        <taxon>Streptophyta</taxon>
        <taxon>Embryophyta</taxon>
        <taxon>Tracheophyta</taxon>
        <taxon>Spermatophyta</taxon>
        <taxon>Magnoliopsida</taxon>
        <taxon>eudicotyledons</taxon>
        <taxon>Gunneridae</taxon>
        <taxon>Pentapetalae</taxon>
        <taxon>rosids</taxon>
        <taxon>fabids</taxon>
        <taxon>Malpighiales</taxon>
        <taxon>Rhizophoraceae</taxon>
        <taxon>Rhizophora</taxon>
    </lineage>
</organism>
<proteinExistence type="predicted"/>
<evidence type="ECO:0000313" key="1">
    <source>
        <dbReference type="EMBL" id="MBX41315.1"/>
    </source>
</evidence>
<name>A0A2P2NFQ5_RHIMU</name>
<protein>
    <submittedName>
        <fullName evidence="1">Uncharacterized protein</fullName>
    </submittedName>
</protein>
<sequence length="47" mass="5323">MYSVHYSRDLQKCIAVGHYTCISRTETYSPVAASPPKSKKQMVMVMV</sequence>
<dbReference type="AlphaFoldDB" id="A0A2P2NFQ5"/>
<dbReference type="EMBL" id="GGEC01060831">
    <property type="protein sequence ID" value="MBX41315.1"/>
    <property type="molecule type" value="Transcribed_RNA"/>
</dbReference>
<accession>A0A2P2NFQ5</accession>